<protein>
    <submittedName>
        <fullName evidence="4">Sulfur-oxidizing protein SoxY</fullName>
    </submittedName>
</protein>
<name>A0A4R6RPI4_9HYPH</name>
<proteinExistence type="predicted"/>
<dbReference type="InterPro" id="IPR014756">
    <property type="entry name" value="Ig_E-set"/>
</dbReference>
<evidence type="ECO:0000259" key="3">
    <source>
        <dbReference type="Pfam" id="PF13501"/>
    </source>
</evidence>
<comment type="caution">
    <text evidence="4">The sequence shown here is derived from an EMBL/GenBank/DDBJ whole genome shotgun (WGS) entry which is preliminary data.</text>
</comment>
<feature type="domain" description="Ig-like SoxY" evidence="3">
    <location>
        <begin position="48"/>
        <end position="157"/>
    </location>
</feature>
<reference evidence="4 5" key="1">
    <citation type="submission" date="2019-03" db="EMBL/GenBank/DDBJ databases">
        <title>Genomic Encyclopedia of Type Strains, Phase IV (KMG-IV): sequencing the most valuable type-strain genomes for metagenomic binning, comparative biology and taxonomic classification.</title>
        <authorList>
            <person name="Goeker M."/>
        </authorList>
    </citation>
    <scope>NUCLEOTIDE SEQUENCE [LARGE SCALE GENOMIC DNA]</scope>
    <source>
        <strain evidence="4 5">DSM 102969</strain>
    </source>
</reference>
<dbReference type="InterPro" id="IPR014880">
    <property type="entry name" value="SoxZ_dom"/>
</dbReference>
<feature type="chain" id="PRO_5020836405" evidence="1">
    <location>
        <begin position="31"/>
        <end position="284"/>
    </location>
</feature>
<dbReference type="InterPro" id="IPR013783">
    <property type="entry name" value="Ig-like_fold"/>
</dbReference>
<sequence>MEMMKRGGIGRGPLVAALLLASALVGPAAAEDAPASAAESSWPALSADVFGGRPIGDGTGLIALAAPVNHPDAGAIPVTITTAGPAAGPDRIEKLTLIVDENPSPVVASFDVADGAVLAKVETTIRVNRFSSVHLVAETADGRLLAVERFVKGSGGCSARGVELREAALKDLGEMAFSEIGRTPRADGSLERQVEISVQHPNYTGMQMDYVTLYYIPAHFMTEMALAQDGRPLVTIESGISVSENPHFRITYATPSRGKDLAVDVSDSEGLRFHRAFPLDASGT</sequence>
<keyword evidence="1" id="KW-0732">Signal</keyword>
<dbReference type="Proteomes" id="UP000294547">
    <property type="component" value="Unassembled WGS sequence"/>
</dbReference>
<dbReference type="Pfam" id="PF13501">
    <property type="entry name" value="SoxY"/>
    <property type="match status" value="1"/>
</dbReference>
<evidence type="ECO:0000256" key="1">
    <source>
        <dbReference type="SAM" id="SignalP"/>
    </source>
</evidence>
<dbReference type="Pfam" id="PF08770">
    <property type="entry name" value="SoxZ"/>
    <property type="match status" value="1"/>
</dbReference>
<gene>
    <name evidence="4" type="ORF">EDD54_1665</name>
</gene>
<dbReference type="AlphaFoldDB" id="A0A4R6RPI4"/>
<evidence type="ECO:0000313" key="4">
    <source>
        <dbReference type="EMBL" id="TDP87766.1"/>
    </source>
</evidence>
<accession>A0A4R6RPI4</accession>
<evidence type="ECO:0000259" key="2">
    <source>
        <dbReference type="Pfam" id="PF08770"/>
    </source>
</evidence>
<dbReference type="Gene3D" id="2.60.40.10">
    <property type="entry name" value="Immunoglobulins"/>
    <property type="match status" value="1"/>
</dbReference>
<dbReference type="SUPFAM" id="SSF81296">
    <property type="entry name" value="E set domains"/>
    <property type="match status" value="1"/>
</dbReference>
<dbReference type="EMBL" id="SNXY01000006">
    <property type="protein sequence ID" value="TDP87766.1"/>
    <property type="molecule type" value="Genomic_DNA"/>
</dbReference>
<feature type="domain" description="Sulphur oxidation protein SoxZ" evidence="2">
    <location>
        <begin position="192"/>
        <end position="274"/>
    </location>
</feature>
<evidence type="ECO:0000313" key="5">
    <source>
        <dbReference type="Proteomes" id="UP000294547"/>
    </source>
</evidence>
<keyword evidence="5" id="KW-1185">Reference proteome</keyword>
<dbReference type="InterPro" id="IPR038162">
    <property type="entry name" value="SoxY_sf"/>
</dbReference>
<dbReference type="InterPro" id="IPR032711">
    <property type="entry name" value="SoxY"/>
</dbReference>
<feature type="signal peptide" evidence="1">
    <location>
        <begin position="1"/>
        <end position="30"/>
    </location>
</feature>
<organism evidence="4 5">
    <name type="scientific">Oharaeibacter diazotrophicus</name>
    <dbReference type="NCBI Taxonomy" id="1920512"/>
    <lineage>
        <taxon>Bacteria</taxon>
        <taxon>Pseudomonadati</taxon>
        <taxon>Pseudomonadota</taxon>
        <taxon>Alphaproteobacteria</taxon>
        <taxon>Hyphomicrobiales</taxon>
        <taxon>Pleomorphomonadaceae</taxon>
        <taxon>Oharaeibacter</taxon>
    </lineage>
</organism>
<dbReference type="RefSeq" id="WP_165644356.1">
    <property type="nucleotide sequence ID" value="NZ_BSPM01000008.1"/>
</dbReference>
<dbReference type="Gene3D" id="2.60.40.2470">
    <property type="entry name" value="SoxY domain"/>
    <property type="match status" value="1"/>
</dbReference>
<dbReference type="InterPro" id="IPR030831">
    <property type="entry name" value="Fuse-rel_SoxYZ"/>
</dbReference>
<dbReference type="NCBIfam" id="TIGR04557">
    <property type="entry name" value="fuse_rel_SoxYZ"/>
    <property type="match status" value="1"/>
</dbReference>